<dbReference type="PANTHER" id="PTHR12316:SF1">
    <property type="entry name" value="NINJURIN-B"/>
    <property type="match status" value="1"/>
</dbReference>
<dbReference type="GO" id="GO:0016020">
    <property type="term" value="C:membrane"/>
    <property type="evidence" value="ECO:0007669"/>
    <property type="project" value="UniProtKB-SubCell"/>
</dbReference>
<feature type="compositionally biased region" description="Basic and acidic residues" evidence="7">
    <location>
        <begin position="1"/>
        <end position="11"/>
    </location>
</feature>
<feature type="compositionally biased region" description="Acidic residues" evidence="7">
    <location>
        <begin position="43"/>
        <end position="55"/>
    </location>
</feature>
<dbReference type="OrthoDB" id="6114058at2759"/>
<keyword evidence="6 8" id="KW-0472">Membrane</keyword>
<feature type="transmembrane region" description="Helical" evidence="8">
    <location>
        <begin position="170"/>
        <end position="191"/>
    </location>
</feature>
<feature type="compositionally biased region" description="Basic and acidic residues" evidence="7">
    <location>
        <begin position="71"/>
        <end position="81"/>
    </location>
</feature>
<evidence type="ECO:0000256" key="2">
    <source>
        <dbReference type="ARBA" id="ARBA00008141"/>
    </source>
</evidence>
<keyword evidence="3 8" id="KW-0812">Transmembrane</keyword>
<dbReference type="Pfam" id="PF04923">
    <property type="entry name" value="Ninjurin"/>
    <property type="match status" value="1"/>
</dbReference>
<name>A0A9N9THX3_PHYSR</name>
<feature type="region of interest" description="Disordered" evidence="7">
    <location>
        <begin position="1"/>
        <end position="81"/>
    </location>
</feature>
<evidence type="ECO:0000256" key="1">
    <source>
        <dbReference type="ARBA" id="ARBA00004141"/>
    </source>
</evidence>
<reference evidence="9" key="1">
    <citation type="submission" date="2022-01" db="EMBL/GenBank/DDBJ databases">
        <authorList>
            <person name="King R."/>
        </authorList>
    </citation>
    <scope>NUCLEOTIDE SEQUENCE</scope>
</reference>
<dbReference type="PANTHER" id="PTHR12316">
    <property type="entry name" value="NINJURIN-RELATED"/>
    <property type="match status" value="1"/>
</dbReference>
<evidence type="ECO:0000313" key="9">
    <source>
        <dbReference type="EMBL" id="CAG9855754.1"/>
    </source>
</evidence>
<protein>
    <recommendedName>
        <fullName evidence="11">Ninjurin-1</fullName>
    </recommendedName>
</protein>
<comment type="similarity">
    <text evidence="2">Belongs to the ninjurin family.</text>
</comment>
<evidence type="ECO:0008006" key="11">
    <source>
        <dbReference type="Google" id="ProtNLM"/>
    </source>
</evidence>
<dbReference type="GO" id="GO:0042246">
    <property type="term" value="P:tissue regeneration"/>
    <property type="evidence" value="ECO:0007669"/>
    <property type="project" value="InterPro"/>
</dbReference>
<dbReference type="AlphaFoldDB" id="A0A9N9THX3"/>
<keyword evidence="4" id="KW-0130">Cell adhesion</keyword>
<sequence>MSTDNDNKDSDDFADEKDNDIPLKKPKGKSASNTKTIKRTGDEEKDVDESADVDENDGRRRKRSLLVDEGEAGHDVEAGVDHEIKKTGNSLASKKSVAQGMMDIALITANANQLRYMVEYNQHSSTFYVNIILISISLILQLAMGIILIYKTWLYMQGKSKQPEAKRLNIYVTAGVFVITIINVFIASFTVTGAPPVASNKR</sequence>
<comment type="subcellular location">
    <subcellularLocation>
        <location evidence="1">Membrane</location>
        <topology evidence="1">Multi-pass membrane protein</topology>
    </subcellularLocation>
</comment>
<accession>A0A9N9THX3</accession>
<evidence type="ECO:0000256" key="5">
    <source>
        <dbReference type="ARBA" id="ARBA00022989"/>
    </source>
</evidence>
<evidence type="ECO:0000256" key="4">
    <source>
        <dbReference type="ARBA" id="ARBA00022889"/>
    </source>
</evidence>
<organism evidence="9 10">
    <name type="scientific">Phyllotreta striolata</name>
    <name type="common">Striped flea beetle</name>
    <name type="synonym">Crioceris striolata</name>
    <dbReference type="NCBI Taxonomy" id="444603"/>
    <lineage>
        <taxon>Eukaryota</taxon>
        <taxon>Metazoa</taxon>
        <taxon>Ecdysozoa</taxon>
        <taxon>Arthropoda</taxon>
        <taxon>Hexapoda</taxon>
        <taxon>Insecta</taxon>
        <taxon>Pterygota</taxon>
        <taxon>Neoptera</taxon>
        <taxon>Endopterygota</taxon>
        <taxon>Coleoptera</taxon>
        <taxon>Polyphaga</taxon>
        <taxon>Cucujiformia</taxon>
        <taxon>Chrysomeloidea</taxon>
        <taxon>Chrysomelidae</taxon>
        <taxon>Galerucinae</taxon>
        <taxon>Alticini</taxon>
        <taxon>Phyllotreta</taxon>
    </lineage>
</organism>
<dbReference type="Proteomes" id="UP001153712">
    <property type="component" value="Chromosome 11"/>
</dbReference>
<evidence type="ECO:0000256" key="7">
    <source>
        <dbReference type="SAM" id="MobiDB-lite"/>
    </source>
</evidence>
<dbReference type="InterPro" id="IPR007007">
    <property type="entry name" value="Ninjurin"/>
</dbReference>
<keyword evidence="5 8" id="KW-1133">Transmembrane helix</keyword>
<dbReference type="EMBL" id="OU900104">
    <property type="protein sequence ID" value="CAG9855754.1"/>
    <property type="molecule type" value="Genomic_DNA"/>
</dbReference>
<keyword evidence="10" id="KW-1185">Reference proteome</keyword>
<feature type="transmembrane region" description="Helical" evidence="8">
    <location>
        <begin position="127"/>
        <end position="150"/>
    </location>
</feature>
<dbReference type="GO" id="GO:0007155">
    <property type="term" value="P:cell adhesion"/>
    <property type="evidence" value="ECO:0007669"/>
    <property type="project" value="UniProtKB-KW"/>
</dbReference>
<evidence type="ECO:0000313" key="10">
    <source>
        <dbReference type="Proteomes" id="UP001153712"/>
    </source>
</evidence>
<proteinExistence type="inferred from homology"/>
<evidence type="ECO:0000256" key="6">
    <source>
        <dbReference type="ARBA" id="ARBA00023136"/>
    </source>
</evidence>
<gene>
    <name evidence="9" type="ORF">PHYEVI_LOCUS2196</name>
</gene>
<evidence type="ECO:0000256" key="8">
    <source>
        <dbReference type="SAM" id="Phobius"/>
    </source>
</evidence>
<evidence type="ECO:0000256" key="3">
    <source>
        <dbReference type="ARBA" id="ARBA00022692"/>
    </source>
</evidence>